<gene>
    <name evidence="6 7" type="primary">rlmH</name>
    <name evidence="7" type="ORF">OW157_03690</name>
</gene>
<dbReference type="NCBIfam" id="NF000985">
    <property type="entry name" value="PRK00103.1-3"/>
    <property type="match status" value="1"/>
</dbReference>
<keyword evidence="2 6" id="KW-0489">Methyltransferase</keyword>
<keyword evidence="4 6" id="KW-0949">S-adenosyl-L-methionine</keyword>
<accession>A0A9X3FN76</accession>
<dbReference type="Proteomes" id="UP001146670">
    <property type="component" value="Unassembled WGS sequence"/>
</dbReference>
<comment type="function">
    <text evidence="6">Specifically methylates the pseudouridine at position 1915 (m3Psi1915) in 23S rRNA.</text>
</comment>
<keyword evidence="1 6" id="KW-0698">rRNA processing</keyword>
<comment type="similarity">
    <text evidence="5 6">Belongs to the RNA methyltransferase RlmH family.</text>
</comment>
<evidence type="ECO:0000256" key="5">
    <source>
        <dbReference type="ARBA" id="ARBA00038303"/>
    </source>
</evidence>
<dbReference type="AlphaFoldDB" id="A0A9X3FN76"/>
<dbReference type="GO" id="GO:0005737">
    <property type="term" value="C:cytoplasm"/>
    <property type="evidence" value="ECO:0007669"/>
    <property type="project" value="UniProtKB-SubCell"/>
</dbReference>
<feature type="binding site" evidence="6">
    <location>
        <begin position="127"/>
        <end position="132"/>
    </location>
    <ligand>
        <name>S-adenosyl-L-methionine</name>
        <dbReference type="ChEBI" id="CHEBI:59789"/>
    </ligand>
</feature>
<dbReference type="InterPro" id="IPR029028">
    <property type="entry name" value="Alpha/beta_knot_MTases"/>
</dbReference>
<name>A0A9X3FN76_9LACT</name>
<dbReference type="NCBIfam" id="TIGR00246">
    <property type="entry name" value="tRNA_RlmH_YbeA"/>
    <property type="match status" value="1"/>
</dbReference>
<dbReference type="CDD" id="cd18081">
    <property type="entry name" value="RlmH-like"/>
    <property type="match status" value="1"/>
</dbReference>
<dbReference type="PANTHER" id="PTHR33603:SF1">
    <property type="entry name" value="RIBOSOMAL RNA LARGE SUBUNIT METHYLTRANSFERASE H"/>
    <property type="match status" value="1"/>
</dbReference>
<evidence type="ECO:0000256" key="4">
    <source>
        <dbReference type="ARBA" id="ARBA00022691"/>
    </source>
</evidence>
<dbReference type="PIRSF" id="PIRSF004505">
    <property type="entry name" value="MT_bac"/>
    <property type="match status" value="1"/>
</dbReference>
<evidence type="ECO:0000256" key="6">
    <source>
        <dbReference type="HAMAP-Rule" id="MF_00658"/>
    </source>
</evidence>
<evidence type="ECO:0000256" key="2">
    <source>
        <dbReference type="ARBA" id="ARBA00022603"/>
    </source>
</evidence>
<proteinExistence type="inferred from homology"/>
<organism evidence="7 8">
    <name type="scientific">Aerococcus kribbianus</name>
    <dbReference type="NCBI Taxonomy" id="2999064"/>
    <lineage>
        <taxon>Bacteria</taxon>
        <taxon>Bacillati</taxon>
        <taxon>Bacillota</taxon>
        <taxon>Bacilli</taxon>
        <taxon>Lactobacillales</taxon>
        <taxon>Aerococcaceae</taxon>
        <taxon>Aerococcus</taxon>
    </lineage>
</organism>
<evidence type="ECO:0000313" key="7">
    <source>
        <dbReference type="EMBL" id="MCZ0725672.1"/>
    </source>
</evidence>
<reference evidence="7" key="1">
    <citation type="submission" date="2022-12" db="EMBL/GenBank/DDBJ databases">
        <title>Description and comparative metabolic analysis of Aerococcus sp. nov., isolated from the feces of a pig.</title>
        <authorList>
            <person name="Chang Y.-H."/>
        </authorList>
    </citation>
    <scope>NUCLEOTIDE SEQUENCE</scope>
    <source>
        <strain evidence="7">YH-aer222</strain>
    </source>
</reference>
<dbReference type="PANTHER" id="PTHR33603">
    <property type="entry name" value="METHYLTRANSFERASE"/>
    <property type="match status" value="1"/>
</dbReference>
<comment type="subunit">
    <text evidence="6">Homodimer.</text>
</comment>
<comment type="subcellular location">
    <subcellularLocation>
        <location evidence="6">Cytoplasm</location>
    </subcellularLocation>
</comment>
<protein>
    <recommendedName>
        <fullName evidence="6">Ribosomal RNA large subunit methyltransferase H</fullName>
        <ecNumber evidence="6">2.1.1.177</ecNumber>
    </recommendedName>
    <alternativeName>
        <fullName evidence="6">23S rRNA (pseudouridine1915-N3)-methyltransferase</fullName>
    </alternativeName>
    <alternativeName>
        <fullName evidence="6">23S rRNA m3Psi1915 methyltransferase</fullName>
    </alternativeName>
    <alternativeName>
        <fullName evidence="6">rRNA (pseudouridine-N3-)-methyltransferase RlmH</fullName>
    </alternativeName>
</protein>
<evidence type="ECO:0000313" key="8">
    <source>
        <dbReference type="Proteomes" id="UP001146670"/>
    </source>
</evidence>
<keyword evidence="3 6" id="KW-0808">Transferase</keyword>
<evidence type="ECO:0000256" key="3">
    <source>
        <dbReference type="ARBA" id="ARBA00022679"/>
    </source>
</evidence>
<feature type="binding site" evidence="6">
    <location>
        <position position="108"/>
    </location>
    <ligand>
        <name>S-adenosyl-L-methionine</name>
        <dbReference type="ChEBI" id="CHEBI:59789"/>
    </ligand>
</feature>
<dbReference type="Gene3D" id="3.40.1280.10">
    <property type="match status" value="1"/>
</dbReference>
<comment type="catalytic activity">
    <reaction evidence="6">
        <text>pseudouridine(1915) in 23S rRNA + S-adenosyl-L-methionine = N(3)-methylpseudouridine(1915) in 23S rRNA + S-adenosyl-L-homocysteine + H(+)</text>
        <dbReference type="Rhea" id="RHEA:42752"/>
        <dbReference type="Rhea" id="RHEA-COMP:10221"/>
        <dbReference type="Rhea" id="RHEA-COMP:10222"/>
        <dbReference type="ChEBI" id="CHEBI:15378"/>
        <dbReference type="ChEBI" id="CHEBI:57856"/>
        <dbReference type="ChEBI" id="CHEBI:59789"/>
        <dbReference type="ChEBI" id="CHEBI:65314"/>
        <dbReference type="ChEBI" id="CHEBI:74486"/>
        <dbReference type="EC" id="2.1.1.177"/>
    </reaction>
</comment>
<evidence type="ECO:0000256" key="1">
    <source>
        <dbReference type="ARBA" id="ARBA00022552"/>
    </source>
</evidence>
<dbReference type="Pfam" id="PF02590">
    <property type="entry name" value="SPOUT_MTase"/>
    <property type="match status" value="1"/>
</dbReference>
<dbReference type="SUPFAM" id="SSF75217">
    <property type="entry name" value="alpha/beta knot"/>
    <property type="match status" value="1"/>
</dbReference>
<dbReference type="GO" id="GO:0070038">
    <property type="term" value="F:rRNA (pseudouridine-N3-)-methyltransferase activity"/>
    <property type="evidence" value="ECO:0007669"/>
    <property type="project" value="UniProtKB-UniRule"/>
</dbReference>
<sequence length="159" mass="18120">MRVKIIAVGKLKEKYLKQGIAEYAKRLGKYCKFEVIEVKDEATPDSASDKEEEQIKIKEGQRILDKIAPNDYVYVLAIKGKMLSSEELAESMSQSLIYGHSNLVFVIGGSLGTSHELEQRADQLISFGKLTFPHQLMRLVLSEQIYRSFRIQNGHAYHK</sequence>
<keyword evidence="8" id="KW-1185">Reference proteome</keyword>
<comment type="caution">
    <text evidence="7">The sequence shown here is derived from an EMBL/GenBank/DDBJ whole genome shotgun (WGS) entry which is preliminary data.</text>
</comment>
<dbReference type="EMBL" id="JAPRFR010000001">
    <property type="protein sequence ID" value="MCZ0725672.1"/>
    <property type="molecule type" value="Genomic_DNA"/>
</dbReference>
<dbReference type="RefSeq" id="WP_268751985.1">
    <property type="nucleotide sequence ID" value="NZ_JAPRFQ010000001.1"/>
</dbReference>
<dbReference type="InterPro" id="IPR029026">
    <property type="entry name" value="tRNA_m1G_MTases_N"/>
</dbReference>
<feature type="binding site" evidence="6">
    <location>
        <position position="76"/>
    </location>
    <ligand>
        <name>S-adenosyl-L-methionine</name>
        <dbReference type="ChEBI" id="CHEBI:59789"/>
    </ligand>
</feature>
<dbReference type="HAMAP" id="MF_00658">
    <property type="entry name" value="23SrRNA_methyltr_H"/>
    <property type="match status" value="1"/>
</dbReference>
<dbReference type="InterPro" id="IPR003742">
    <property type="entry name" value="RlmH-like"/>
</dbReference>
<dbReference type="EC" id="2.1.1.177" evidence="6"/>
<keyword evidence="6" id="KW-0963">Cytoplasm</keyword>